<dbReference type="Proteomes" id="UP000184255">
    <property type="component" value="Unassembled WGS sequence"/>
</dbReference>
<dbReference type="AlphaFoldDB" id="A0A1L7SU05"/>
<dbReference type="GO" id="GO:0005789">
    <property type="term" value="C:endoplasmic reticulum membrane"/>
    <property type="evidence" value="ECO:0007669"/>
    <property type="project" value="TreeGrafter"/>
</dbReference>
<dbReference type="VEuPathDB" id="FungiDB:FMAN_06198"/>
<name>A0A1L7SU05_FUSMA</name>
<dbReference type="GO" id="GO:0005741">
    <property type="term" value="C:mitochondrial outer membrane"/>
    <property type="evidence" value="ECO:0007669"/>
    <property type="project" value="TreeGrafter"/>
</dbReference>
<dbReference type="GeneID" id="65085462"/>
<gene>
    <name evidence="1" type="ORF">FMAN_06198</name>
</gene>
<keyword evidence="2" id="KW-1185">Reference proteome</keyword>
<dbReference type="GO" id="GO:0000253">
    <property type="term" value="F:3-beta-hydroxysteroid 3-dehydrogenase (NADP+) activity"/>
    <property type="evidence" value="ECO:0007669"/>
    <property type="project" value="TreeGrafter"/>
</dbReference>
<comment type="caution">
    <text evidence="1">The sequence shown here is derived from an EMBL/GenBank/DDBJ whole genome shotgun (WGS) entry which is preliminary data.</text>
</comment>
<dbReference type="PANTHER" id="PTHR43647">
    <property type="entry name" value="DEHYDROGENASE"/>
    <property type="match status" value="1"/>
</dbReference>
<dbReference type="SUPFAM" id="SSF51735">
    <property type="entry name" value="NAD(P)-binding Rossmann-fold domains"/>
    <property type="match status" value="1"/>
</dbReference>
<dbReference type="EMBL" id="FCQH01000002">
    <property type="protein sequence ID" value="CVK86532.1"/>
    <property type="molecule type" value="Genomic_DNA"/>
</dbReference>
<evidence type="ECO:0000313" key="2">
    <source>
        <dbReference type="Proteomes" id="UP000184255"/>
    </source>
</evidence>
<dbReference type="GO" id="GO:0005811">
    <property type="term" value="C:lipid droplet"/>
    <property type="evidence" value="ECO:0007669"/>
    <property type="project" value="TreeGrafter"/>
</dbReference>
<accession>A0A1L7SU05</accession>
<dbReference type="RefSeq" id="XP_041678054.1">
    <property type="nucleotide sequence ID" value="XM_041827052.1"/>
</dbReference>
<dbReference type="PANTHER" id="PTHR43647:SF4">
    <property type="entry name" value="KETOREDUCTASE (KR) DOMAIN-CONTAINING PROTEIN"/>
    <property type="match status" value="1"/>
</dbReference>
<proteinExistence type="predicted"/>
<evidence type="ECO:0000313" key="1">
    <source>
        <dbReference type="EMBL" id="CVK86532.1"/>
    </source>
</evidence>
<dbReference type="InterPro" id="IPR036291">
    <property type="entry name" value="NAD(P)-bd_dom_sf"/>
</dbReference>
<organism evidence="1 2">
    <name type="scientific">Fusarium mangiferae</name>
    <name type="common">Mango malformation disease fungus</name>
    <dbReference type="NCBI Taxonomy" id="192010"/>
    <lineage>
        <taxon>Eukaryota</taxon>
        <taxon>Fungi</taxon>
        <taxon>Dikarya</taxon>
        <taxon>Ascomycota</taxon>
        <taxon>Pezizomycotina</taxon>
        <taxon>Sordariomycetes</taxon>
        <taxon>Hypocreomycetidae</taxon>
        <taxon>Hypocreales</taxon>
        <taxon>Nectriaceae</taxon>
        <taxon>Fusarium</taxon>
        <taxon>Fusarium fujikuroi species complex</taxon>
    </lineage>
</organism>
<reference evidence="2" key="1">
    <citation type="journal article" date="2016" name="Genome Biol. Evol.">
        <title>Comparative 'omics' of the Fusarium fujikuroi species complex highlights differences in genetic potential and metabolite synthesis.</title>
        <authorList>
            <person name="Niehaus E.-M."/>
            <person name="Muensterkoetter M."/>
            <person name="Proctor R.H."/>
            <person name="Brown D.W."/>
            <person name="Sharon A."/>
            <person name="Idan Y."/>
            <person name="Oren-Young L."/>
            <person name="Sieber C.M."/>
            <person name="Novak O."/>
            <person name="Pencik A."/>
            <person name="Tarkowska D."/>
            <person name="Hromadova K."/>
            <person name="Freeman S."/>
            <person name="Maymon M."/>
            <person name="Elazar M."/>
            <person name="Youssef S.A."/>
            <person name="El-Shabrawy E.S.M."/>
            <person name="Shalaby A.B.A."/>
            <person name="Houterman P."/>
            <person name="Brock N.L."/>
            <person name="Burkhardt I."/>
            <person name="Tsavkelova E.A."/>
            <person name="Dickschat J.S."/>
            <person name="Galuszka P."/>
            <person name="Gueldener U."/>
            <person name="Tudzynski B."/>
        </authorList>
    </citation>
    <scope>NUCLEOTIDE SEQUENCE [LARGE SCALE GENOMIC DNA]</scope>
    <source>
        <strain evidence="2">MRC7560</strain>
    </source>
</reference>
<sequence>MTGTIIITGANGSLALAYISHLIKTHPSYTILATVRNASPSDPNTAQLSSILSSHPQSSIEALDLSLLSNVRSFSENTARRVAAGEIPPIKAIICNAFTMSVTEQVYTPDGFERTFQVNHLSHFVLVLKLIGSMASDGRIVMLGSDTHYTTRSHPLFKQRPGIPEDAELLIKPKPGKKGKEYDGGFHRYGNSKLANIMFMHDLNARLEKNPKLSGITAIAMDPGGMVDSRAHRIQTPFMRLAFSLVLISLPILRHFTDTMRPAAQSGRELVELSVGEKFKGTRGYFMGARQEEEDIACKDVHKRELLWNACWEWAGMREEETVLL</sequence>
<protein>
    <submittedName>
        <fullName evidence="1">Related to dehydrogenase/reductase</fullName>
    </submittedName>
</protein>
<dbReference type="InterPro" id="IPR051593">
    <property type="entry name" value="Ergosterol_Biosynth_ERG27"/>
</dbReference>
<dbReference type="Gene3D" id="3.40.50.720">
    <property type="entry name" value="NAD(P)-binding Rossmann-like Domain"/>
    <property type="match status" value="1"/>
</dbReference>